<keyword evidence="2" id="KW-1185">Reference proteome</keyword>
<dbReference type="Proteomes" id="UP001054945">
    <property type="component" value="Unassembled WGS sequence"/>
</dbReference>
<accession>A0AAV4QYK7</accession>
<reference evidence="1 2" key="1">
    <citation type="submission" date="2021-06" db="EMBL/GenBank/DDBJ databases">
        <title>Caerostris extrusa draft genome.</title>
        <authorList>
            <person name="Kono N."/>
            <person name="Arakawa K."/>
        </authorList>
    </citation>
    <scope>NUCLEOTIDE SEQUENCE [LARGE SCALE GENOMIC DNA]</scope>
</reference>
<dbReference type="AlphaFoldDB" id="A0AAV4QYK7"/>
<dbReference type="EMBL" id="BPLR01007070">
    <property type="protein sequence ID" value="GIY14359.1"/>
    <property type="molecule type" value="Genomic_DNA"/>
</dbReference>
<organism evidence="1 2">
    <name type="scientific">Caerostris extrusa</name>
    <name type="common">Bark spider</name>
    <name type="synonym">Caerostris bankana</name>
    <dbReference type="NCBI Taxonomy" id="172846"/>
    <lineage>
        <taxon>Eukaryota</taxon>
        <taxon>Metazoa</taxon>
        <taxon>Ecdysozoa</taxon>
        <taxon>Arthropoda</taxon>
        <taxon>Chelicerata</taxon>
        <taxon>Arachnida</taxon>
        <taxon>Araneae</taxon>
        <taxon>Araneomorphae</taxon>
        <taxon>Entelegynae</taxon>
        <taxon>Araneoidea</taxon>
        <taxon>Araneidae</taxon>
        <taxon>Caerostris</taxon>
    </lineage>
</organism>
<gene>
    <name evidence="1" type="ORF">CEXT_65701</name>
</gene>
<evidence type="ECO:0000313" key="1">
    <source>
        <dbReference type="EMBL" id="GIY14359.1"/>
    </source>
</evidence>
<protein>
    <submittedName>
        <fullName evidence="1">Uncharacterized protein</fullName>
    </submittedName>
</protein>
<name>A0AAV4QYK7_CAEEX</name>
<evidence type="ECO:0000313" key="2">
    <source>
        <dbReference type="Proteomes" id="UP001054945"/>
    </source>
</evidence>
<sequence length="90" mass="10853">MNSDNLYPPTMGHYNFKQTSKKTFRRLIDDRLVRLIPTNGGKQWNYDRETFLASYLQKEKLEFTGLFEKISPKPKIRNLMKEEYLDSYRV</sequence>
<comment type="caution">
    <text evidence="1">The sequence shown here is derived from an EMBL/GenBank/DDBJ whole genome shotgun (WGS) entry which is preliminary data.</text>
</comment>
<proteinExistence type="predicted"/>